<dbReference type="InterPro" id="IPR013096">
    <property type="entry name" value="Cupin_2"/>
</dbReference>
<sequence length="142" mass="15834">MQSPVNLLKATEAITDYWLPKVVGRVNDQDVKVAKLRGEIAWHKHDDEDELFLVLRGRLMIEFVDGVQMPLNEGALCVVPRGCLVTAIQSRYAVSRPLQPRGALSSHCSLCQGAIRCRHACRWQAREGSSADGQARVLRSLQ</sequence>
<organism evidence="2 3">
    <name type="scientific">Rhizobium leguminosarum</name>
    <dbReference type="NCBI Taxonomy" id="384"/>
    <lineage>
        <taxon>Bacteria</taxon>
        <taxon>Pseudomonadati</taxon>
        <taxon>Pseudomonadota</taxon>
        <taxon>Alphaproteobacteria</taxon>
        <taxon>Hyphomicrobiales</taxon>
        <taxon>Rhizobiaceae</taxon>
        <taxon>Rhizobium/Agrobacterium group</taxon>
        <taxon>Rhizobium</taxon>
    </lineage>
</organism>
<dbReference type="AlphaFoldDB" id="A0A6P0BEH7"/>
<dbReference type="CDD" id="cd02226">
    <property type="entry name" value="cupin_YdbB-like"/>
    <property type="match status" value="1"/>
</dbReference>
<dbReference type="PANTHER" id="PTHR36114:SF1">
    <property type="entry name" value="16.7 KDA PROTEIN IN WHIE LOCUS"/>
    <property type="match status" value="1"/>
</dbReference>
<dbReference type="PANTHER" id="PTHR36114">
    <property type="entry name" value="16.7 KDA PROTEIN IN WHIE LOCUS"/>
    <property type="match status" value="1"/>
</dbReference>
<evidence type="ECO:0000259" key="1">
    <source>
        <dbReference type="Pfam" id="PF07883"/>
    </source>
</evidence>
<dbReference type="Gene3D" id="2.60.120.10">
    <property type="entry name" value="Jelly Rolls"/>
    <property type="match status" value="1"/>
</dbReference>
<name>A0A6P0BEH7_RHILE</name>
<reference evidence="2 3" key="1">
    <citation type="submission" date="2019-12" db="EMBL/GenBank/DDBJ databases">
        <title>Rhizobium genotypes associated with high levels of biological nitrogen fixation by grain legumes in a temperate-maritime cropping system.</title>
        <authorList>
            <person name="Maluk M."/>
            <person name="Francesc Ferrando Molina F."/>
            <person name="Lopez Del Egido L."/>
            <person name="Lafos M."/>
            <person name="Langarica-Fuentes A."/>
            <person name="Gebre Yohannes G."/>
            <person name="Young M.W."/>
            <person name="Martin P."/>
            <person name="Gantlett R."/>
            <person name="Kenicer G."/>
            <person name="Hawes C."/>
            <person name="Begg G.S."/>
            <person name="Quilliam R.S."/>
            <person name="Squire G.R."/>
            <person name="Poole P.S."/>
            <person name="Young P.W."/>
            <person name="Iannetta P.M."/>
            <person name="James E.K."/>
        </authorList>
    </citation>
    <scope>NUCLEOTIDE SEQUENCE [LARGE SCALE GENOMIC DNA]</scope>
    <source>
        <strain evidence="2 3">JHI1096</strain>
    </source>
</reference>
<protein>
    <submittedName>
        <fullName evidence="2">Cupin domain-containing protein</fullName>
    </submittedName>
</protein>
<evidence type="ECO:0000313" key="2">
    <source>
        <dbReference type="EMBL" id="NEI37546.1"/>
    </source>
</evidence>
<dbReference type="Pfam" id="PF07883">
    <property type="entry name" value="Cupin_2"/>
    <property type="match status" value="1"/>
</dbReference>
<dbReference type="SUPFAM" id="SSF51182">
    <property type="entry name" value="RmlC-like cupins"/>
    <property type="match status" value="1"/>
</dbReference>
<comment type="caution">
    <text evidence="2">The sequence shown here is derived from an EMBL/GenBank/DDBJ whole genome shotgun (WGS) entry which is preliminary data.</text>
</comment>
<dbReference type="InterPro" id="IPR011051">
    <property type="entry name" value="RmlC_Cupin_sf"/>
</dbReference>
<dbReference type="Proteomes" id="UP000471560">
    <property type="component" value="Unassembled WGS sequence"/>
</dbReference>
<dbReference type="InterPro" id="IPR014710">
    <property type="entry name" value="RmlC-like_jellyroll"/>
</dbReference>
<dbReference type="InterPro" id="IPR052044">
    <property type="entry name" value="PKS_Associated_Protein"/>
</dbReference>
<accession>A0A6P0BEH7</accession>
<dbReference type="EMBL" id="WUEZ01000037">
    <property type="protein sequence ID" value="NEI37546.1"/>
    <property type="molecule type" value="Genomic_DNA"/>
</dbReference>
<gene>
    <name evidence="2" type="ORF">GR204_26855</name>
</gene>
<feature type="domain" description="Cupin type-2" evidence="1">
    <location>
        <begin position="39"/>
        <end position="82"/>
    </location>
</feature>
<evidence type="ECO:0000313" key="3">
    <source>
        <dbReference type="Proteomes" id="UP000471560"/>
    </source>
</evidence>
<proteinExistence type="predicted"/>